<dbReference type="EC" id="1.1.1.179" evidence="9"/>
<protein>
    <recommendedName>
        <fullName evidence="9">D-xylose 1-dehydrogenase (NADP(+), D-xylono-1,5-lactone-forming)</fullName>
        <ecNumber evidence="9">1.1.1.179</ecNumber>
    </recommendedName>
    <alternativeName>
        <fullName evidence="10">D-xylose-NADP dehydrogenase</fullName>
    </alternativeName>
</protein>
<dbReference type="InterPro" id="IPR018497">
    <property type="entry name" value="Peptidase_M13_C"/>
</dbReference>
<proteinExistence type="inferred from homology"/>
<evidence type="ECO:0000256" key="12">
    <source>
        <dbReference type="SAM" id="Phobius"/>
    </source>
</evidence>
<dbReference type="GO" id="GO:0004222">
    <property type="term" value="F:metalloendopeptidase activity"/>
    <property type="evidence" value="ECO:0007669"/>
    <property type="project" value="InterPro"/>
</dbReference>
<keyword evidence="8" id="KW-0482">Metalloprotease</keyword>
<keyword evidence="3" id="KW-0645">Protease</keyword>
<accession>A0A3R6XB03</accession>
<evidence type="ECO:0000256" key="1">
    <source>
        <dbReference type="ARBA" id="ARBA00001947"/>
    </source>
</evidence>
<evidence type="ECO:0000256" key="11">
    <source>
        <dbReference type="ARBA" id="ARBA00049233"/>
    </source>
</evidence>
<dbReference type="PANTHER" id="PTHR22604:SF105">
    <property type="entry name" value="TRANS-1,2-DIHYDROBENZENE-1,2-DIOL DEHYDROGENASE"/>
    <property type="match status" value="1"/>
</dbReference>
<feature type="domain" description="Peptidase M13 C-terminal" evidence="14">
    <location>
        <begin position="495"/>
        <end position="620"/>
    </location>
</feature>
<comment type="catalytic activity">
    <reaction evidence="11">
        <text>D-xylose + NADP(+) = D-xylono-1,5-lactone + NADPH + H(+)</text>
        <dbReference type="Rhea" id="RHEA:22000"/>
        <dbReference type="ChEBI" id="CHEBI:15378"/>
        <dbReference type="ChEBI" id="CHEBI:15867"/>
        <dbReference type="ChEBI" id="CHEBI:53455"/>
        <dbReference type="ChEBI" id="CHEBI:57783"/>
        <dbReference type="ChEBI" id="CHEBI:58349"/>
        <dbReference type="EC" id="1.1.1.179"/>
    </reaction>
</comment>
<keyword evidence="12" id="KW-1133">Transmembrane helix</keyword>
<dbReference type="SUPFAM" id="SSF55486">
    <property type="entry name" value="Metalloproteases ('zincins'), catalytic domain"/>
    <property type="match status" value="1"/>
</dbReference>
<dbReference type="Pfam" id="PF01408">
    <property type="entry name" value="GFO_IDH_MocA"/>
    <property type="match status" value="1"/>
</dbReference>
<evidence type="ECO:0000256" key="3">
    <source>
        <dbReference type="ARBA" id="ARBA00022670"/>
    </source>
</evidence>
<dbReference type="InterPro" id="IPR008753">
    <property type="entry name" value="Peptidase_M13_N"/>
</dbReference>
<dbReference type="InterPro" id="IPR023282">
    <property type="entry name" value="HMG_CoA_Rdtase_N"/>
</dbReference>
<dbReference type="Pfam" id="PF05649">
    <property type="entry name" value="Peptidase_M13_N"/>
    <property type="match status" value="1"/>
</dbReference>
<sequence>TNSYMLDEPREAQYPSSVVHRFPYQLPPSPSPLLHRVRDVTKHRHSDDLDDTTSSIIMGTKGFEAMDIESSNGLASKAAKALSPARTRMGALVVALILGVLFVVLVVSFAQTSSIRVDSDLPASVAALMNVNALPCSDFYEFACGGWLANTSLPPDRPSFSRSFSGIQDANDDLFRTILAEKWPLVSDLYDSCMNTSVLDALGAAPLGPDLNAIRSTKSKHELLALVGALSMKSGMNFLFPAYIDVDEQRGHTMVLHVEQGGITLPDREDYVNTTRFAKLDAPYRLMITSLMTLAGWSDDTVADTVVSFETVVAQAMLPKAALRDPNATYNPTTNISGTYPSMYVALRGANISLDDTTRVIVVTPAFFRAAETLLRQSSLQALQSVVAFQFVLASSGGLAASFRNATFAFFGQTIYGLQTMRPRSQQCTDKVNHHLGELMARYPTTRDDYPVVLTRSDYFGNIQTLTQLNHMRAVTLLHTEVDKTRWSMPAHAVNAYYNPTFNQIVFPAGILQPPFFDVDADAAMNYGAIGMVIGHEITHGFDDQGRNFNGDGLLQPWWSDSTAAQFQDKAKCIVDQYANMPVYGHDKATLLGMVNGQLTLGETIADVGGLAVAFQAYAVRMKKAAVNGKTYVRYLCLGIPQCYDSYDALCRDPTIDVVYVGTLHTYHHPHTMLALSHNKHVLVEKPMALNRRDAADMVSLAKSKGLFLMEAMWTRFFPAIRHVRSLLADGAIGDVHAVHADMGFAFPSSADRIWKRDLGGGGLLDIGIYPLAFVSMVFPHEIPVQVHTVGSLSDDGVDVFAVVTLQYPRHRYGTIQYSCLADFREEVTILGSKGRLVIDAPAHTPTRVRVDRGTGDAELFEFALPKPAVSASTFNFGGSVGLSYEAAAVTRAILHDRATECAEYPLSESLFLAGLMDTIRRDLGVVYDADFTPSYL</sequence>
<evidence type="ECO:0000313" key="20">
    <source>
        <dbReference type="Proteomes" id="UP000285712"/>
    </source>
</evidence>
<dbReference type="Proteomes" id="UP000285430">
    <property type="component" value="Unassembled WGS sequence"/>
</dbReference>
<evidence type="ECO:0000313" key="17">
    <source>
        <dbReference type="EMBL" id="RHY87063.1"/>
    </source>
</evidence>
<feature type="domain" description="GFO/IDH/MocA-like oxidoreductase" evidence="16">
    <location>
        <begin position="721"/>
        <end position="837"/>
    </location>
</feature>
<dbReference type="Gene3D" id="1.10.3270.10">
    <property type="entry name" value="HMGR, N-terminal domain"/>
    <property type="match status" value="1"/>
</dbReference>
<dbReference type="EMBL" id="QUTG01004834">
    <property type="protein sequence ID" value="RHY87063.1"/>
    <property type="molecule type" value="Genomic_DNA"/>
</dbReference>
<evidence type="ECO:0000259" key="15">
    <source>
        <dbReference type="Pfam" id="PF05649"/>
    </source>
</evidence>
<evidence type="ECO:0000256" key="9">
    <source>
        <dbReference type="ARBA" id="ARBA00038984"/>
    </source>
</evidence>
<dbReference type="InterPro" id="IPR000718">
    <property type="entry name" value="Peptidase_M13"/>
</dbReference>
<dbReference type="InterPro" id="IPR036291">
    <property type="entry name" value="NAD(P)-bd_dom_sf"/>
</dbReference>
<dbReference type="AlphaFoldDB" id="A0A3R6XB03"/>
<dbReference type="VEuPathDB" id="FungiDB:H257_04034"/>
<dbReference type="SUPFAM" id="SSF55347">
    <property type="entry name" value="Glyceraldehyde-3-phosphate dehydrogenase-like, C-terminal domain"/>
    <property type="match status" value="1"/>
</dbReference>
<evidence type="ECO:0000313" key="18">
    <source>
        <dbReference type="EMBL" id="RHZ16491.1"/>
    </source>
</evidence>
<dbReference type="InterPro" id="IPR055170">
    <property type="entry name" value="GFO_IDH_MocA-like_dom"/>
</dbReference>
<evidence type="ECO:0000256" key="5">
    <source>
        <dbReference type="ARBA" id="ARBA00022801"/>
    </source>
</evidence>
<evidence type="ECO:0000259" key="13">
    <source>
        <dbReference type="Pfam" id="PF01408"/>
    </source>
</evidence>
<organism evidence="18 19">
    <name type="scientific">Aphanomyces astaci</name>
    <name type="common">Crayfish plague agent</name>
    <dbReference type="NCBI Taxonomy" id="112090"/>
    <lineage>
        <taxon>Eukaryota</taxon>
        <taxon>Sar</taxon>
        <taxon>Stramenopiles</taxon>
        <taxon>Oomycota</taxon>
        <taxon>Saprolegniomycetes</taxon>
        <taxon>Saprolegniales</taxon>
        <taxon>Verrucalvaceae</taxon>
        <taxon>Aphanomyces</taxon>
    </lineage>
</organism>
<dbReference type="InterPro" id="IPR050984">
    <property type="entry name" value="Gfo/Idh/MocA_domain"/>
</dbReference>
<comment type="similarity">
    <text evidence="2">Belongs to the Gfo/Idh/MocA family.</text>
</comment>
<dbReference type="Pfam" id="PF01431">
    <property type="entry name" value="Peptidase_M13"/>
    <property type="match status" value="1"/>
</dbReference>
<dbReference type="PRINTS" id="PR00786">
    <property type="entry name" value="NEPRILYSIN"/>
</dbReference>
<feature type="non-terminal residue" evidence="18">
    <location>
        <position position="1"/>
    </location>
</feature>
<evidence type="ECO:0000256" key="8">
    <source>
        <dbReference type="ARBA" id="ARBA00023049"/>
    </source>
</evidence>
<dbReference type="Gene3D" id="3.30.360.10">
    <property type="entry name" value="Dihydrodipicolinate Reductase, domain 2"/>
    <property type="match status" value="1"/>
</dbReference>
<evidence type="ECO:0000259" key="14">
    <source>
        <dbReference type="Pfam" id="PF01431"/>
    </source>
</evidence>
<dbReference type="InterPro" id="IPR000683">
    <property type="entry name" value="Gfo/Idh/MocA-like_OxRdtase_N"/>
</dbReference>
<name>A0A3R6XB03_APHAT</name>
<dbReference type="EMBL" id="QUTH01003928">
    <property type="protein sequence ID" value="RHZ16491.1"/>
    <property type="molecule type" value="Genomic_DNA"/>
</dbReference>
<dbReference type="GO" id="GO:0046872">
    <property type="term" value="F:metal ion binding"/>
    <property type="evidence" value="ECO:0007669"/>
    <property type="project" value="UniProtKB-KW"/>
</dbReference>
<evidence type="ECO:0000256" key="6">
    <source>
        <dbReference type="ARBA" id="ARBA00022833"/>
    </source>
</evidence>
<dbReference type="SUPFAM" id="SSF51735">
    <property type="entry name" value="NAD(P)-binding Rossmann-fold domains"/>
    <property type="match status" value="1"/>
</dbReference>
<keyword evidence="5" id="KW-0378">Hydrolase</keyword>
<dbReference type="CDD" id="cd08662">
    <property type="entry name" value="M13"/>
    <property type="match status" value="1"/>
</dbReference>
<dbReference type="Gene3D" id="3.40.390.10">
    <property type="entry name" value="Collagenase (Catalytic Domain)"/>
    <property type="match status" value="2"/>
</dbReference>
<evidence type="ECO:0000256" key="7">
    <source>
        <dbReference type="ARBA" id="ARBA00023002"/>
    </source>
</evidence>
<keyword evidence="4" id="KW-0479">Metal-binding</keyword>
<dbReference type="GO" id="GO:0004420">
    <property type="term" value="F:hydroxymethylglutaryl-CoA reductase (NADPH) activity"/>
    <property type="evidence" value="ECO:0007669"/>
    <property type="project" value="InterPro"/>
</dbReference>
<dbReference type="InterPro" id="IPR024079">
    <property type="entry name" value="MetalloPept_cat_dom_sf"/>
</dbReference>
<comment type="caution">
    <text evidence="18">The sequence shown here is derived from an EMBL/GenBank/DDBJ whole genome shotgun (WGS) entry which is preliminary data.</text>
</comment>
<dbReference type="PANTHER" id="PTHR22604">
    <property type="entry name" value="OXIDOREDUCTASES"/>
    <property type="match status" value="1"/>
</dbReference>
<dbReference type="GO" id="GO:0000166">
    <property type="term" value="F:nucleotide binding"/>
    <property type="evidence" value="ECO:0007669"/>
    <property type="project" value="InterPro"/>
</dbReference>
<keyword evidence="12" id="KW-0812">Transmembrane</keyword>
<feature type="transmembrane region" description="Helical" evidence="12">
    <location>
        <begin position="89"/>
        <end position="110"/>
    </location>
</feature>
<evidence type="ECO:0000256" key="2">
    <source>
        <dbReference type="ARBA" id="ARBA00010928"/>
    </source>
</evidence>
<keyword evidence="6" id="KW-0862">Zinc</keyword>
<dbReference type="VEuPathDB" id="FungiDB:H257_04033"/>
<feature type="domain" description="Gfo/Idh/MocA-like oxidoreductase N-terminal" evidence="13">
    <location>
        <begin position="639"/>
        <end position="710"/>
    </location>
</feature>
<evidence type="ECO:0000259" key="16">
    <source>
        <dbReference type="Pfam" id="PF22725"/>
    </source>
</evidence>
<keyword evidence="12" id="KW-0472">Membrane</keyword>
<reference evidence="19 20" key="1">
    <citation type="submission" date="2018-08" db="EMBL/GenBank/DDBJ databases">
        <title>Aphanomyces genome sequencing and annotation.</title>
        <authorList>
            <person name="Minardi D."/>
            <person name="Oidtmann B."/>
            <person name="Van Der Giezen M."/>
            <person name="Studholme D.J."/>
        </authorList>
    </citation>
    <scope>NUCLEOTIDE SEQUENCE [LARGE SCALE GENOMIC DNA]</scope>
    <source>
        <strain evidence="18 19">Da</strain>
        <strain evidence="17 20">Sv</strain>
    </source>
</reference>
<dbReference type="Pfam" id="PF22725">
    <property type="entry name" value="GFO_IDH_MocA_C3"/>
    <property type="match status" value="1"/>
</dbReference>
<evidence type="ECO:0000256" key="4">
    <source>
        <dbReference type="ARBA" id="ARBA00022723"/>
    </source>
</evidence>
<dbReference type="GO" id="GO:0006508">
    <property type="term" value="P:proteolysis"/>
    <property type="evidence" value="ECO:0007669"/>
    <property type="project" value="UniProtKB-KW"/>
</dbReference>
<gene>
    <name evidence="17" type="ORF">DYB35_000446</name>
    <name evidence="18" type="ORF">DYB37_000618</name>
</gene>
<feature type="domain" description="Peptidase M13 N-terminal" evidence="15">
    <location>
        <begin position="135"/>
        <end position="443"/>
    </location>
</feature>
<comment type="cofactor">
    <cofactor evidence="1">
        <name>Zn(2+)</name>
        <dbReference type="ChEBI" id="CHEBI:29105"/>
    </cofactor>
</comment>
<dbReference type="Proteomes" id="UP000285712">
    <property type="component" value="Unassembled WGS sequence"/>
</dbReference>
<dbReference type="PROSITE" id="PS51885">
    <property type="entry name" value="NEPRILYSIN"/>
    <property type="match status" value="1"/>
</dbReference>
<dbReference type="GO" id="GO:0047837">
    <property type="term" value="F:D-xylose 1-dehydrogenase (NADP+) activity"/>
    <property type="evidence" value="ECO:0007669"/>
    <property type="project" value="UniProtKB-EC"/>
</dbReference>
<evidence type="ECO:0000256" key="10">
    <source>
        <dbReference type="ARBA" id="ARBA00042988"/>
    </source>
</evidence>
<keyword evidence="7" id="KW-0560">Oxidoreductase</keyword>
<evidence type="ECO:0000313" key="19">
    <source>
        <dbReference type="Proteomes" id="UP000285430"/>
    </source>
</evidence>